<reference evidence="1" key="1">
    <citation type="submission" date="2023-06" db="EMBL/GenBank/DDBJ databases">
        <authorList>
            <person name="DeJong R.J."/>
            <person name="Yoon E."/>
            <person name="Radersma M."/>
            <person name="Veenstra M."/>
            <person name="Churu J."/>
            <person name="Moleakunnel K."/>
            <person name="Weaver G."/>
            <person name="Hill E."/>
            <person name="Janvier A."/>
            <person name="Harlow L."/>
            <person name="Kramer C."/>
            <person name="Seinen K."/>
            <person name="Chen A."/>
            <person name="Minasian M."/>
            <person name="Doorn S."/>
            <person name="Dole C."/>
            <person name="Ramsey F."/>
            <person name="Nieze J."/>
            <person name="Baker A."/>
            <person name="Swierenga S."/>
            <person name="White A."/>
            <person name="Howland A."/>
            <person name="Ko C."/>
            <person name="Russell D.A."/>
            <person name="Jacobs-Sera D."/>
            <person name="Hatfull G.F."/>
        </authorList>
    </citation>
    <scope>NUCLEOTIDE SEQUENCE</scope>
</reference>
<name>A0ACD4UHI8_9CAUD</name>
<accession>A0ACD4UHI8</accession>
<gene>
    <name evidence="1" type="primary">22</name>
    <name evidence="1" type="ORF">SEA_REYNAULD_22</name>
</gene>
<organism evidence="1 2">
    <name type="scientific">Rhodococcus phage Reynauld</name>
    <dbReference type="NCBI Taxonomy" id="3062845"/>
    <lineage>
        <taxon>Viruses</taxon>
        <taxon>Duplodnaviria</taxon>
        <taxon>Heunggongvirae</taxon>
        <taxon>Uroviricota</taxon>
        <taxon>Caudoviricetes</taxon>
        <taxon>Caudoviricetes incertae sedis</taxon>
        <taxon>Reynauldvirus</taxon>
        <taxon>Reynauldvirus reynauld</taxon>
    </lineage>
</organism>
<proteinExistence type="predicted"/>
<protein>
    <submittedName>
        <fullName evidence="1">Uncharacterized protein</fullName>
    </submittedName>
</protein>
<sequence length="97" mass="10005">MSNEDPFDNGKYKGVDPYYQTDPKMLDADPEDGVEGQSADEVEGQGEKKSETSTAGKDDGKADSQTATGGQDDGKADGQAATPKSAPAPITPAAPKK</sequence>
<keyword evidence="2" id="KW-1185">Reference proteome</keyword>
<evidence type="ECO:0000313" key="2">
    <source>
        <dbReference type="Proteomes" id="UP001654496"/>
    </source>
</evidence>
<dbReference type="EMBL" id="OR159659">
    <property type="protein sequence ID" value="WKW85474.1"/>
    <property type="molecule type" value="Genomic_DNA"/>
</dbReference>
<dbReference type="Proteomes" id="UP001654496">
    <property type="component" value="Segment"/>
</dbReference>
<evidence type="ECO:0000313" key="1">
    <source>
        <dbReference type="EMBL" id="WKW85474.1"/>
    </source>
</evidence>